<comment type="caution">
    <text evidence="7">The sequence shown here is derived from an EMBL/GenBank/DDBJ whole genome shotgun (WGS) entry which is preliminary data.</text>
</comment>
<dbReference type="PANTHER" id="PTHR43332">
    <property type="entry name" value="INNER MEMBRANE TRANSPORT PERMEASE YADH-RELATED"/>
    <property type="match status" value="1"/>
</dbReference>
<comment type="similarity">
    <text evidence="5">Belongs to the ABC-2 integral membrane protein family.</text>
</comment>
<dbReference type="PROSITE" id="PS51012">
    <property type="entry name" value="ABC_TM2"/>
    <property type="match status" value="1"/>
</dbReference>
<keyword evidence="5" id="KW-1003">Cell membrane</keyword>
<feature type="transmembrane region" description="Helical" evidence="5">
    <location>
        <begin position="134"/>
        <end position="157"/>
    </location>
</feature>
<evidence type="ECO:0000259" key="6">
    <source>
        <dbReference type="PROSITE" id="PS51012"/>
    </source>
</evidence>
<dbReference type="PANTHER" id="PTHR43332:SF1">
    <property type="entry name" value="TRANSPORT PERMEASE PROTEIN"/>
    <property type="match status" value="1"/>
</dbReference>
<dbReference type="OrthoDB" id="9804001at2"/>
<dbReference type="InterPro" id="IPR000412">
    <property type="entry name" value="ABC_2_transport"/>
</dbReference>
<evidence type="ECO:0000256" key="2">
    <source>
        <dbReference type="ARBA" id="ARBA00022692"/>
    </source>
</evidence>
<comment type="subcellular location">
    <subcellularLocation>
        <location evidence="5">Cell inner membrane</location>
        <topology evidence="5">Multi-pass membrane protein</topology>
    </subcellularLocation>
    <subcellularLocation>
        <location evidence="1">Membrane</location>
        <topology evidence="1">Multi-pass membrane protein</topology>
    </subcellularLocation>
</comment>
<dbReference type="InterPro" id="IPR047817">
    <property type="entry name" value="ABC2_TM_bact-type"/>
</dbReference>
<dbReference type="STRING" id="1280952.HJA_02240"/>
<name>A0A059FKY0_9PROT</name>
<keyword evidence="4 5" id="KW-0472">Membrane</keyword>
<comment type="caution">
    <text evidence="5">Lacks conserved residue(s) required for the propagation of feature annotation.</text>
</comment>
<reference evidence="7 8" key="1">
    <citation type="journal article" date="2014" name="Antonie Van Leeuwenhoek">
        <title>Hyphomonas beringensis sp. nov. and Hyphomonas chukchiensis sp. nov., isolated from surface seawater of the Bering Sea and Chukchi Sea.</title>
        <authorList>
            <person name="Li C."/>
            <person name="Lai Q."/>
            <person name="Li G."/>
            <person name="Dong C."/>
            <person name="Wang J."/>
            <person name="Liao Y."/>
            <person name="Shao Z."/>
        </authorList>
    </citation>
    <scope>NUCLEOTIDE SEQUENCE [LARGE SCALE GENOMIC DNA]</scope>
    <source>
        <strain evidence="7 8">VP2</strain>
    </source>
</reference>
<dbReference type="Pfam" id="PF01061">
    <property type="entry name" value="ABC2_membrane"/>
    <property type="match status" value="1"/>
</dbReference>
<keyword evidence="5" id="KW-0813">Transport</keyword>
<dbReference type="RefSeq" id="WP_081814472.1">
    <property type="nucleotide sequence ID" value="NZ_ARYJ01000001.1"/>
</dbReference>
<evidence type="ECO:0000256" key="5">
    <source>
        <dbReference type="RuleBase" id="RU361157"/>
    </source>
</evidence>
<dbReference type="InterPro" id="IPR052522">
    <property type="entry name" value="ABC-2_transport_permease"/>
</dbReference>
<keyword evidence="3 5" id="KW-1133">Transmembrane helix</keyword>
<keyword evidence="8" id="KW-1185">Reference proteome</keyword>
<accession>A0A059FKY0</accession>
<evidence type="ECO:0000313" key="7">
    <source>
        <dbReference type="EMBL" id="KCZ91320.1"/>
    </source>
</evidence>
<dbReference type="GO" id="GO:0043190">
    <property type="term" value="C:ATP-binding cassette (ABC) transporter complex"/>
    <property type="evidence" value="ECO:0007669"/>
    <property type="project" value="InterPro"/>
</dbReference>
<dbReference type="GO" id="GO:0140359">
    <property type="term" value="F:ABC-type transporter activity"/>
    <property type="evidence" value="ECO:0007669"/>
    <property type="project" value="InterPro"/>
</dbReference>
<feature type="transmembrane region" description="Helical" evidence="5">
    <location>
        <begin position="169"/>
        <end position="195"/>
    </location>
</feature>
<dbReference type="eggNOG" id="COG0842">
    <property type="taxonomic scope" value="Bacteria"/>
</dbReference>
<dbReference type="PATRIC" id="fig|1280952.3.peg.453"/>
<feature type="transmembrane region" description="Helical" evidence="5">
    <location>
        <begin position="261"/>
        <end position="279"/>
    </location>
</feature>
<proteinExistence type="inferred from homology"/>
<protein>
    <recommendedName>
        <fullName evidence="5">Transport permease protein</fullName>
    </recommendedName>
</protein>
<dbReference type="AlphaFoldDB" id="A0A059FKY0"/>
<evidence type="ECO:0000256" key="1">
    <source>
        <dbReference type="ARBA" id="ARBA00004141"/>
    </source>
</evidence>
<evidence type="ECO:0000256" key="4">
    <source>
        <dbReference type="ARBA" id="ARBA00023136"/>
    </source>
</evidence>
<sequence length="287" mass="31083">MTSTDSSAVTAPAPDPSVSASRNVRQYGAVNGLGLWTLFKREVGRFMKVWMQTILAPVVTTLLFMTVFKLAFGDRGNLTGDFEGLNYNDFLAPGLIVMAILQNAFQNTSSSLVQAKFNATYVDFLMPPLSPLELTAGFLGGSIVRGLLVAIISAIGIQLSGLANLSVAHVWPIVWFSLTSAIVLGGLGAIGGIWADKFDHLSAVTNFVIVPLTFLSGTFYDIKVMTPPFQFLAHMDPFFYMIDGFRYGFLGVSNSSVWTGMAYTGALSAISVLAVWWLFRSGYKLKA</sequence>
<feature type="domain" description="ABC transmembrane type-2" evidence="6">
    <location>
        <begin position="48"/>
        <end position="282"/>
    </location>
</feature>
<feature type="transmembrane region" description="Helical" evidence="5">
    <location>
        <begin position="201"/>
        <end position="219"/>
    </location>
</feature>
<keyword evidence="2 5" id="KW-0812">Transmembrane</keyword>
<feature type="transmembrane region" description="Helical" evidence="5">
    <location>
        <begin position="49"/>
        <end position="72"/>
    </location>
</feature>
<dbReference type="PIRSF" id="PIRSF006648">
    <property type="entry name" value="DrrB"/>
    <property type="match status" value="1"/>
</dbReference>
<dbReference type="EMBL" id="ARYJ01000001">
    <property type="protein sequence ID" value="KCZ91320.1"/>
    <property type="molecule type" value="Genomic_DNA"/>
</dbReference>
<organism evidence="7 8">
    <name type="scientific">Hyphomonas jannaschiana VP2</name>
    <dbReference type="NCBI Taxonomy" id="1280952"/>
    <lineage>
        <taxon>Bacteria</taxon>
        <taxon>Pseudomonadati</taxon>
        <taxon>Pseudomonadota</taxon>
        <taxon>Alphaproteobacteria</taxon>
        <taxon>Hyphomonadales</taxon>
        <taxon>Hyphomonadaceae</taxon>
        <taxon>Hyphomonas</taxon>
    </lineage>
</organism>
<evidence type="ECO:0000313" key="8">
    <source>
        <dbReference type="Proteomes" id="UP000024816"/>
    </source>
</evidence>
<dbReference type="InterPro" id="IPR013525">
    <property type="entry name" value="ABC2_TM"/>
</dbReference>
<gene>
    <name evidence="7" type="ORF">HJA_02240</name>
</gene>
<dbReference type="Proteomes" id="UP000024816">
    <property type="component" value="Unassembled WGS sequence"/>
</dbReference>
<evidence type="ECO:0000256" key="3">
    <source>
        <dbReference type="ARBA" id="ARBA00022989"/>
    </source>
</evidence>